<dbReference type="PANTHER" id="PTHR45641">
    <property type="entry name" value="TETRATRICOPEPTIDE REPEAT PROTEIN (AFU_ORTHOLOGUE AFUA_6G03870)"/>
    <property type="match status" value="1"/>
</dbReference>
<keyword evidence="1" id="KW-0677">Repeat</keyword>
<name>A0A8S2Y8F0_9BILA</name>
<dbReference type="PROSITE" id="PS50005">
    <property type="entry name" value="TPR"/>
    <property type="match status" value="2"/>
</dbReference>
<organism evidence="4 5">
    <name type="scientific">Rotaria magnacalcarata</name>
    <dbReference type="NCBI Taxonomy" id="392030"/>
    <lineage>
        <taxon>Eukaryota</taxon>
        <taxon>Metazoa</taxon>
        <taxon>Spiralia</taxon>
        <taxon>Gnathifera</taxon>
        <taxon>Rotifera</taxon>
        <taxon>Eurotatoria</taxon>
        <taxon>Bdelloidea</taxon>
        <taxon>Philodinida</taxon>
        <taxon>Philodinidae</taxon>
        <taxon>Rotaria</taxon>
    </lineage>
</organism>
<dbReference type="EMBL" id="CAJOBJ010090344">
    <property type="protein sequence ID" value="CAF4539715.1"/>
    <property type="molecule type" value="Genomic_DNA"/>
</dbReference>
<dbReference type="Gene3D" id="3.90.176.10">
    <property type="entry name" value="Toxin ADP-ribosyltransferase, Chain A, domain 1"/>
    <property type="match status" value="1"/>
</dbReference>
<comment type="caution">
    <text evidence="4">The sequence shown here is derived from an EMBL/GenBank/DDBJ whole genome shotgun (WGS) entry which is preliminary data.</text>
</comment>
<proteinExistence type="predicted"/>
<accession>A0A8S2Y8F0</accession>
<dbReference type="AlphaFoldDB" id="A0A8S2Y8F0"/>
<feature type="repeat" description="TPR" evidence="3">
    <location>
        <begin position="514"/>
        <end position="547"/>
    </location>
</feature>
<evidence type="ECO:0000256" key="3">
    <source>
        <dbReference type="PROSITE-ProRule" id="PRU00339"/>
    </source>
</evidence>
<protein>
    <recommendedName>
        <fullName evidence="6">Kinesin light chain</fullName>
    </recommendedName>
</protein>
<dbReference type="SMART" id="SM00028">
    <property type="entry name" value="TPR"/>
    <property type="match status" value="4"/>
</dbReference>
<dbReference type="SUPFAM" id="SSF48452">
    <property type="entry name" value="TPR-like"/>
    <property type="match status" value="2"/>
</dbReference>
<dbReference type="Gene3D" id="1.25.40.10">
    <property type="entry name" value="Tetratricopeptide repeat domain"/>
    <property type="match status" value="1"/>
</dbReference>
<dbReference type="PANTHER" id="PTHR45641:SF1">
    <property type="entry name" value="AAA+ ATPASE DOMAIN-CONTAINING PROTEIN"/>
    <property type="match status" value="1"/>
</dbReference>
<keyword evidence="2 3" id="KW-0802">TPR repeat</keyword>
<feature type="non-terminal residue" evidence="4">
    <location>
        <position position="1"/>
    </location>
</feature>
<gene>
    <name evidence="4" type="ORF">GIL414_LOCUS36367</name>
</gene>
<evidence type="ECO:0000313" key="5">
    <source>
        <dbReference type="Proteomes" id="UP000681720"/>
    </source>
</evidence>
<evidence type="ECO:0000256" key="2">
    <source>
        <dbReference type="ARBA" id="ARBA00022803"/>
    </source>
</evidence>
<dbReference type="Pfam" id="PF13424">
    <property type="entry name" value="TPR_12"/>
    <property type="match status" value="1"/>
</dbReference>
<evidence type="ECO:0000313" key="4">
    <source>
        <dbReference type="EMBL" id="CAF4539715.1"/>
    </source>
</evidence>
<feature type="repeat" description="TPR" evidence="3">
    <location>
        <begin position="472"/>
        <end position="505"/>
    </location>
</feature>
<dbReference type="Pfam" id="PF13374">
    <property type="entry name" value="TPR_10"/>
    <property type="match status" value="1"/>
</dbReference>
<dbReference type="Proteomes" id="UP000681720">
    <property type="component" value="Unassembled WGS sequence"/>
</dbReference>
<feature type="non-terminal residue" evidence="4">
    <location>
        <position position="551"/>
    </location>
</feature>
<dbReference type="PROSITE" id="PS50293">
    <property type="entry name" value="TPR_REGION"/>
    <property type="match status" value="1"/>
</dbReference>
<reference evidence="4" key="1">
    <citation type="submission" date="2021-02" db="EMBL/GenBank/DDBJ databases">
        <authorList>
            <person name="Nowell W R."/>
        </authorList>
    </citation>
    <scope>NUCLEOTIDE SEQUENCE</scope>
</reference>
<evidence type="ECO:0000256" key="1">
    <source>
        <dbReference type="ARBA" id="ARBA00022737"/>
    </source>
</evidence>
<evidence type="ECO:0008006" key="6">
    <source>
        <dbReference type="Google" id="ProtNLM"/>
    </source>
</evidence>
<dbReference type="SUPFAM" id="SSF56399">
    <property type="entry name" value="ADP-ribosylation"/>
    <property type="match status" value="1"/>
</dbReference>
<dbReference type="InterPro" id="IPR011990">
    <property type="entry name" value="TPR-like_helical_dom_sf"/>
</dbReference>
<sequence>RFLQNFVLVWLDPSLDESSDDVKNSIQYLRNITTFIAIFTDVEQCVDYISDIIDEHVFMIVADPLGRHLISDIEIHTWLQLDSIYVLHNKPSTQKQGTQTTSKFKGVYTQIESVGEALKFDAAQCDRAMTPMSFNGIDPLFMYTQLLKEALLQIEEDDTKSIKELVDYCRLQDDIPTGHIDKVEREYRDHTPIWWYTTPYFIYSMLNRGLRLMDVDIILKMGFFIRHLHKDIETLHRKQQSTETLTESFQVYRGQGLSLDNFKKMQNTTGGLMSFNNFLSTSRDYKISFMYAQSVAMNNDLQSVSIIFVMTIQPTLSMTSSIPFVDVRTTGYFEEGEEEILFSTHSIFRINQIQHIHDDHTDRLWQVNLTLVSDQDNNMKTLTTYLSQNLTKEKGWSRLGDILIHVGEYSKAEHLYHILLHKASSNTETKHYNDQLAIVYQNLGEYTKALSYYKDDLERNLTILPPNHPQLATTYHNIGLVYLKLGDHSKALSSHERSLEIRKVALHPNHPDLATSYNNIGEVYRNMSQYTTALSAYEQSLDIMKNVLPPN</sequence>
<dbReference type="InterPro" id="IPR019734">
    <property type="entry name" value="TPR_rpt"/>
</dbReference>